<reference evidence="2 3" key="1">
    <citation type="journal article" date="2024" name="Genome Biol. Evol.">
        <title>Chromosome-level genome assembly of the viviparous eelpout Zoarces viviparus.</title>
        <authorList>
            <person name="Fuhrmann N."/>
            <person name="Brasseur M.V."/>
            <person name="Bakowski C.E."/>
            <person name="Podsiadlowski L."/>
            <person name="Prost S."/>
            <person name="Krehenwinkel H."/>
            <person name="Mayer C."/>
        </authorList>
    </citation>
    <scope>NUCLEOTIDE SEQUENCE [LARGE SCALE GENOMIC DNA]</scope>
    <source>
        <strain evidence="2">NO-MEL_2022_Ind0_liver</strain>
    </source>
</reference>
<dbReference type="EMBL" id="JBCEZU010000001">
    <property type="protein sequence ID" value="KAK9542165.1"/>
    <property type="molecule type" value="Genomic_DNA"/>
</dbReference>
<feature type="region of interest" description="Disordered" evidence="1">
    <location>
        <begin position="1"/>
        <end position="24"/>
    </location>
</feature>
<keyword evidence="3" id="KW-1185">Reference proteome</keyword>
<gene>
    <name evidence="2" type="ORF">VZT92_000051</name>
</gene>
<proteinExistence type="predicted"/>
<protein>
    <submittedName>
        <fullName evidence="2">Uncharacterized protein</fullName>
    </submittedName>
</protein>
<evidence type="ECO:0000313" key="3">
    <source>
        <dbReference type="Proteomes" id="UP001488805"/>
    </source>
</evidence>
<dbReference type="AlphaFoldDB" id="A0AAW1G4D9"/>
<comment type="caution">
    <text evidence="2">The sequence shown here is derived from an EMBL/GenBank/DDBJ whole genome shotgun (WGS) entry which is preliminary data.</text>
</comment>
<evidence type="ECO:0000313" key="2">
    <source>
        <dbReference type="EMBL" id="KAK9542165.1"/>
    </source>
</evidence>
<organism evidence="2 3">
    <name type="scientific">Zoarces viviparus</name>
    <name type="common">Viviparous eelpout</name>
    <name type="synonym">Blennius viviparus</name>
    <dbReference type="NCBI Taxonomy" id="48416"/>
    <lineage>
        <taxon>Eukaryota</taxon>
        <taxon>Metazoa</taxon>
        <taxon>Chordata</taxon>
        <taxon>Craniata</taxon>
        <taxon>Vertebrata</taxon>
        <taxon>Euteleostomi</taxon>
        <taxon>Actinopterygii</taxon>
        <taxon>Neopterygii</taxon>
        <taxon>Teleostei</taxon>
        <taxon>Neoteleostei</taxon>
        <taxon>Acanthomorphata</taxon>
        <taxon>Eupercaria</taxon>
        <taxon>Perciformes</taxon>
        <taxon>Cottioidei</taxon>
        <taxon>Zoarcales</taxon>
        <taxon>Zoarcidae</taxon>
        <taxon>Zoarcinae</taxon>
        <taxon>Zoarces</taxon>
    </lineage>
</organism>
<name>A0AAW1G4D9_ZOAVI</name>
<evidence type="ECO:0000256" key="1">
    <source>
        <dbReference type="SAM" id="MobiDB-lite"/>
    </source>
</evidence>
<dbReference type="Proteomes" id="UP001488805">
    <property type="component" value="Unassembled WGS sequence"/>
</dbReference>
<accession>A0AAW1G4D9</accession>
<sequence length="91" mass="10024">MDVGRPKTLSAYRGNPGIPDGQPAPVQDTIGHYKTLQDTEDTIVCSLMLSKRSDFSRWQKLILSCDLLTETGVSQHAAGTLRGVDSRWFTS</sequence>